<name>A0AAN7WBM7_9PEZI</name>
<sequence length="308" mass="35631">MTSIKILRQIRFMTLPAELRLDIYERVLRFDCPIRRIKPIEELDGTLDDDLRQFVRGGLADIPILFACRKTFDEALPILYKQNTISLCHNDVCILRRELGDLGFTRCSQELLTQAVVVDWLESGSWTTCKACSRDFYNFLGAFNPTNFPKLKAVTFDLERFEGGYAALGEQLLSQGVDPTSTFKAPGYLTLSAPVTIPRLDFRFNDIASTWAYYAAKPKLHRELHHRAAIVPQMQGVHKRFVLYVRQILWKYWEWVMTERPEALLVEAQAFLRGVDLRWFDAESGNAMSFEKLTDKLLQRLEALKARQ</sequence>
<dbReference type="AlphaFoldDB" id="A0AAN7WBM7"/>
<protein>
    <submittedName>
        <fullName evidence="1">Uncharacterized protein</fullName>
    </submittedName>
</protein>
<reference evidence="1" key="1">
    <citation type="submission" date="2023-08" db="EMBL/GenBank/DDBJ databases">
        <title>Black Yeasts Isolated from many extreme environments.</title>
        <authorList>
            <person name="Coleine C."/>
            <person name="Stajich J.E."/>
            <person name="Selbmann L."/>
        </authorList>
    </citation>
    <scope>NUCLEOTIDE SEQUENCE</scope>
    <source>
        <strain evidence="1">CCFEE 5810</strain>
    </source>
</reference>
<comment type="caution">
    <text evidence="1">The sequence shown here is derived from an EMBL/GenBank/DDBJ whole genome shotgun (WGS) entry which is preliminary data.</text>
</comment>
<accession>A0AAN7WBM7</accession>
<evidence type="ECO:0000313" key="2">
    <source>
        <dbReference type="Proteomes" id="UP001310594"/>
    </source>
</evidence>
<dbReference type="Proteomes" id="UP001310594">
    <property type="component" value="Unassembled WGS sequence"/>
</dbReference>
<dbReference type="EMBL" id="JAVRQU010000003">
    <property type="protein sequence ID" value="KAK5705423.1"/>
    <property type="molecule type" value="Genomic_DNA"/>
</dbReference>
<evidence type="ECO:0000313" key="1">
    <source>
        <dbReference type="EMBL" id="KAK5705423.1"/>
    </source>
</evidence>
<proteinExistence type="predicted"/>
<gene>
    <name evidence="1" type="ORF">LTR97_002541</name>
</gene>
<organism evidence="1 2">
    <name type="scientific">Elasticomyces elasticus</name>
    <dbReference type="NCBI Taxonomy" id="574655"/>
    <lineage>
        <taxon>Eukaryota</taxon>
        <taxon>Fungi</taxon>
        <taxon>Dikarya</taxon>
        <taxon>Ascomycota</taxon>
        <taxon>Pezizomycotina</taxon>
        <taxon>Dothideomycetes</taxon>
        <taxon>Dothideomycetidae</taxon>
        <taxon>Mycosphaerellales</taxon>
        <taxon>Teratosphaeriaceae</taxon>
        <taxon>Elasticomyces</taxon>
    </lineage>
</organism>